<evidence type="ECO:0000313" key="3">
    <source>
        <dbReference type="EMBL" id="KZS15855.1"/>
    </source>
</evidence>
<dbReference type="GO" id="GO:0005615">
    <property type="term" value="C:extracellular space"/>
    <property type="evidence" value="ECO:0007669"/>
    <property type="project" value="TreeGrafter"/>
</dbReference>
<sequence length="271" mass="29730">MLLSVSLVIVNDDVTLRTQLPTVTGILRGRKPRDLVTEQCSLTDASVGRKNASVFQLSQLINISNMKFIVLAAVLAVAAANSYKAAEYAPKYEAPKYEEVTYAPQPYSFGYDVQDKESYTDFDHSEKADGKVTSGSYRVALPDGRTQIVSYQADENGYNADVKYEGEAQYPEYKEPQYKAASYPSPAYPAPAYPAPAYKAPAYKAPEYKAPAYKAPEYKAPSYPAPAYKAPSYPAPSYKAPSYPAPAYKAPSYPAPAYSAPVYKAPSYPKY</sequence>
<dbReference type="AlphaFoldDB" id="A0A164Z215"/>
<dbReference type="InterPro" id="IPR031311">
    <property type="entry name" value="CHIT_BIND_RR_consensus"/>
</dbReference>
<dbReference type="GO" id="GO:0042302">
    <property type="term" value="F:structural constituent of cuticle"/>
    <property type="evidence" value="ECO:0007669"/>
    <property type="project" value="UniProtKB-UniRule"/>
</dbReference>
<keyword evidence="4" id="KW-1185">Reference proteome</keyword>
<dbReference type="PROSITE" id="PS00233">
    <property type="entry name" value="CHIT_BIND_RR_1"/>
    <property type="match status" value="1"/>
</dbReference>
<dbReference type="InterPro" id="IPR051217">
    <property type="entry name" value="Insect_Cuticle_Struc_Prot"/>
</dbReference>
<dbReference type="Pfam" id="PF00379">
    <property type="entry name" value="Chitin_bind_4"/>
    <property type="match status" value="1"/>
</dbReference>
<reference evidence="3 4" key="1">
    <citation type="submission" date="2016-03" db="EMBL/GenBank/DDBJ databases">
        <title>EvidentialGene: Evidence-directed Construction of Genes on Genomes.</title>
        <authorList>
            <person name="Gilbert D.G."/>
            <person name="Choi J.-H."/>
            <person name="Mockaitis K."/>
            <person name="Colbourne J."/>
            <person name="Pfrender M."/>
        </authorList>
    </citation>
    <scope>NUCLEOTIDE SEQUENCE [LARGE SCALE GENOMIC DNA]</scope>
    <source>
        <strain evidence="3 4">Xinb3</strain>
        <tissue evidence="3">Complete organism</tissue>
    </source>
</reference>
<dbReference type="InterPro" id="IPR000618">
    <property type="entry name" value="Insect_cuticle"/>
</dbReference>
<evidence type="ECO:0000256" key="2">
    <source>
        <dbReference type="PROSITE-ProRule" id="PRU00497"/>
    </source>
</evidence>
<dbReference type="PANTHER" id="PTHR12236">
    <property type="entry name" value="STRUCTURAL CONTITUENT OF CUTICLE"/>
    <property type="match status" value="1"/>
</dbReference>
<accession>A0A164Z215</accession>
<dbReference type="GO" id="GO:0031012">
    <property type="term" value="C:extracellular matrix"/>
    <property type="evidence" value="ECO:0007669"/>
    <property type="project" value="TreeGrafter"/>
</dbReference>
<dbReference type="PROSITE" id="PS51155">
    <property type="entry name" value="CHIT_BIND_RR_2"/>
    <property type="match status" value="1"/>
</dbReference>
<proteinExistence type="predicted"/>
<protein>
    <submittedName>
        <fullName evidence="3">Putative Cuticular protein</fullName>
    </submittedName>
</protein>
<dbReference type="EMBL" id="LRGB01000823">
    <property type="protein sequence ID" value="KZS15855.1"/>
    <property type="molecule type" value="Genomic_DNA"/>
</dbReference>
<evidence type="ECO:0000313" key="4">
    <source>
        <dbReference type="Proteomes" id="UP000076858"/>
    </source>
</evidence>
<evidence type="ECO:0000256" key="1">
    <source>
        <dbReference type="ARBA" id="ARBA00022460"/>
    </source>
</evidence>
<keyword evidence="1 2" id="KW-0193">Cuticle</keyword>
<dbReference type="PANTHER" id="PTHR12236:SF79">
    <property type="entry name" value="CUTICULAR PROTEIN 50CB-RELATED"/>
    <property type="match status" value="1"/>
</dbReference>
<name>A0A164Z215_9CRUS</name>
<dbReference type="STRING" id="35525.A0A164Z215"/>
<dbReference type="OrthoDB" id="6437778at2759"/>
<comment type="caution">
    <text evidence="3">The sequence shown here is derived from an EMBL/GenBank/DDBJ whole genome shotgun (WGS) entry which is preliminary data.</text>
</comment>
<gene>
    <name evidence="3" type="ORF">APZ42_018513</name>
</gene>
<dbReference type="Proteomes" id="UP000076858">
    <property type="component" value="Unassembled WGS sequence"/>
</dbReference>
<organism evidence="3 4">
    <name type="scientific">Daphnia magna</name>
    <dbReference type="NCBI Taxonomy" id="35525"/>
    <lineage>
        <taxon>Eukaryota</taxon>
        <taxon>Metazoa</taxon>
        <taxon>Ecdysozoa</taxon>
        <taxon>Arthropoda</taxon>
        <taxon>Crustacea</taxon>
        <taxon>Branchiopoda</taxon>
        <taxon>Diplostraca</taxon>
        <taxon>Cladocera</taxon>
        <taxon>Anomopoda</taxon>
        <taxon>Daphniidae</taxon>
        <taxon>Daphnia</taxon>
    </lineage>
</organism>